<evidence type="ECO:0000313" key="3">
    <source>
        <dbReference type="EMBL" id="NEI32731.1"/>
    </source>
</evidence>
<feature type="region of interest" description="Disordered" evidence="1">
    <location>
        <begin position="186"/>
        <end position="206"/>
    </location>
</feature>
<evidence type="ECO:0000256" key="2">
    <source>
        <dbReference type="SAM" id="SignalP"/>
    </source>
</evidence>
<evidence type="ECO:0008006" key="5">
    <source>
        <dbReference type="Google" id="ProtNLM"/>
    </source>
</evidence>
<dbReference type="SUPFAM" id="SSF81901">
    <property type="entry name" value="HCP-like"/>
    <property type="match status" value="1"/>
</dbReference>
<evidence type="ECO:0000256" key="1">
    <source>
        <dbReference type="SAM" id="MobiDB-lite"/>
    </source>
</evidence>
<dbReference type="SMART" id="SM00671">
    <property type="entry name" value="SEL1"/>
    <property type="match status" value="2"/>
</dbReference>
<dbReference type="InterPro" id="IPR052748">
    <property type="entry name" value="ISR_Activator"/>
</dbReference>
<dbReference type="PANTHER" id="PTHR45011:SF1">
    <property type="entry name" value="DAP3-BINDING CELL DEATH ENHANCER 1"/>
    <property type="match status" value="1"/>
</dbReference>
<name>A0A6P0B0V3_RHILE</name>
<dbReference type="AlphaFoldDB" id="A0A6P0B0V3"/>
<comment type="caution">
    <text evidence="3">The sequence shown here is derived from an EMBL/GenBank/DDBJ whole genome shotgun (WGS) entry which is preliminary data.</text>
</comment>
<reference evidence="3 4" key="1">
    <citation type="submission" date="2019-12" db="EMBL/GenBank/DDBJ databases">
        <title>Rhizobium genotypes associated with high levels of biological nitrogen fixation by grain legumes in a temperate-maritime cropping system.</title>
        <authorList>
            <person name="Maluk M."/>
            <person name="Francesc Ferrando Molina F."/>
            <person name="Lopez Del Egido L."/>
            <person name="Lafos M."/>
            <person name="Langarica-Fuentes A."/>
            <person name="Gebre Yohannes G."/>
            <person name="Young M.W."/>
            <person name="Martin P."/>
            <person name="Gantlett R."/>
            <person name="Kenicer G."/>
            <person name="Hawes C."/>
            <person name="Begg G.S."/>
            <person name="Quilliam R.S."/>
            <person name="Squire G.R."/>
            <person name="Poole P.S."/>
            <person name="Young P.W."/>
            <person name="Iannetta P.M."/>
            <person name="James E.K."/>
        </authorList>
    </citation>
    <scope>NUCLEOTIDE SEQUENCE [LARGE SCALE GENOMIC DNA]</scope>
    <source>
        <strain evidence="3 4">JHI1096</strain>
    </source>
</reference>
<sequence>MRTVAVISLCLTLLSVQAFAQNASEISNQCTNLAADPDEYYPEKNHGVALENIDVEETLPACLAAVAASHASPMDHYHLSRVYGRTGDTAKRIEELTIAASGGSAYTWTKLGVAYYIGDGVPKDLAKAYKLFSLGSSGGNPQAMTNLGVMEWNGEGRSIDRQEALRHTQNAAEVGYEPAVGNLKIMRGDSATSPSENSETSSAADPGEIFGDILLLLGTAAAMKAQKPAAPDEPVYDDDAIADQMMRSQEQIDRQTKERQCNSYTAWGDGAMYGAAGCN</sequence>
<gene>
    <name evidence="3" type="ORF">GR204_01715</name>
</gene>
<dbReference type="EMBL" id="WUEZ01000002">
    <property type="protein sequence ID" value="NEI32731.1"/>
    <property type="molecule type" value="Genomic_DNA"/>
</dbReference>
<dbReference type="Pfam" id="PF08238">
    <property type="entry name" value="Sel1"/>
    <property type="match status" value="2"/>
</dbReference>
<feature type="chain" id="PRO_5026994235" description="Sel1 repeat family protein" evidence="2">
    <location>
        <begin position="21"/>
        <end position="279"/>
    </location>
</feature>
<accession>A0A6P0B0V3</accession>
<dbReference type="PANTHER" id="PTHR45011">
    <property type="entry name" value="DAP3-BINDING CELL DEATH ENHANCER 1"/>
    <property type="match status" value="1"/>
</dbReference>
<dbReference type="InterPro" id="IPR011990">
    <property type="entry name" value="TPR-like_helical_dom_sf"/>
</dbReference>
<feature type="compositionally biased region" description="Polar residues" evidence="1">
    <location>
        <begin position="190"/>
        <end position="203"/>
    </location>
</feature>
<evidence type="ECO:0000313" key="4">
    <source>
        <dbReference type="Proteomes" id="UP000471560"/>
    </source>
</evidence>
<proteinExistence type="predicted"/>
<dbReference type="Gene3D" id="1.25.40.10">
    <property type="entry name" value="Tetratricopeptide repeat domain"/>
    <property type="match status" value="1"/>
</dbReference>
<dbReference type="InterPro" id="IPR006597">
    <property type="entry name" value="Sel1-like"/>
</dbReference>
<organism evidence="3 4">
    <name type="scientific">Rhizobium leguminosarum</name>
    <dbReference type="NCBI Taxonomy" id="384"/>
    <lineage>
        <taxon>Bacteria</taxon>
        <taxon>Pseudomonadati</taxon>
        <taxon>Pseudomonadota</taxon>
        <taxon>Alphaproteobacteria</taxon>
        <taxon>Hyphomicrobiales</taxon>
        <taxon>Rhizobiaceae</taxon>
        <taxon>Rhizobium/Agrobacterium group</taxon>
        <taxon>Rhizobium</taxon>
    </lineage>
</organism>
<protein>
    <recommendedName>
        <fullName evidence="5">Sel1 repeat family protein</fullName>
    </recommendedName>
</protein>
<keyword evidence="2" id="KW-0732">Signal</keyword>
<dbReference type="RefSeq" id="WP_164575405.1">
    <property type="nucleotide sequence ID" value="NZ_WUEZ01000002.1"/>
</dbReference>
<feature type="signal peptide" evidence="2">
    <location>
        <begin position="1"/>
        <end position="20"/>
    </location>
</feature>
<dbReference type="Proteomes" id="UP000471560">
    <property type="component" value="Unassembled WGS sequence"/>
</dbReference>